<dbReference type="Pfam" id="PF06135">
    <property type="entry name" value="IreB"/>
    <property type="match status" value="1"/>
</dbReference>
<evidence type="ECO:0000256" key="2">
    <source>
        <dbReference type="HAMAP-Rule" id="MF_01507"/>
    </source>
</evidence>
<sequence>MADLKNTQFIDINQTKRISVSEVILRVYQALVERGYNPVNQIVGYIMSGDPTYITSHNNARSLIMKVERDEILEELMRNYVETCIERKGREKK</sequence>
<name>A0AAE3JAP4_9FIRM</name>
<reference evidence="3 4" key="1">
    <citation type="submission" date="2021-10" db="EMBL/GenBank/DDBJ databases">
        <title>Anaerobic single-cell dispensing facilitates the cultivation of human gut bacteria.</title>
        <authorList>
            <person name="Afrizal A."/>
        </authorList>
    </citation>
    <scope>NUCLEOTIDE SEQUENCE [LARGE SCALE GENOMIC DNA]</scope>
    <source>
        <strain evidence="3 4">CLA-AA-H224</strain>
    </source>
</reference>
<organism evidence="3 4">
    <name type="scientific">Anthropogastromicrobium aceti</name>
    <dbReference type="NCBI Taxonomy" id="2981768"/>
    <lineage>
        <taxon>Bacteria</taxon>
        <taxon>Bacillati</taxon>
        <taxon>Bacillota</taxon>
        <taxon>Clostridia</taxon>
        <taxon>Lachnospirales</taxon>
        <taxon>Lachnospiraceae</taxon>
        <taxon>Anthropogastromicrobium</taxon>
    </lineage>
</organism>
<dbReference type="RefSeq" id="WP_066563075.1">
    <property type="nucleotide sequence ID" value="NZ_JAJEQN010000003.1"/>
</dbReference>
<dbReference type="NCBIfam" id="NF003997">
    <property type="entry name" value="PRK05473.1"/>
    <property type="match status" value="1"/>
</dbReference>
<comment type="similarity">
    <text evidence="1 2">Belongs to the UPF0297 family.</text>
</comment>
<proteinExistence type="inferred from homology"/>
<dbReference type="PANTHER" id="PTHR40067:SF1">
    <property type="entry name" value="UPF0297 PROTEIN YRZL"/>
    <property type="match status" value="1"/>
</dbReference>
<dbReference type="PANTHER" id="PTHR40067">
    <property type="entry name" value="UPF0297 PROTEIN YRZL"/>
    <property type="match status" value="1"/>
</dbReference>
<evidence type="ECO:0000256" key="1">
    <source>
        <dbReference type="ARBA" id="ARBA00010888"/>
    </source>
</evidence>
<evidence type="ECO:0000313" key="4">
    <source>
        <dbReference type="Proteomes" id="UP001198200"/>
    </source>
</evidence>
<keyword evidence="4" id="KW-1185">Reference proteome</keyword>
<gene>
    <name evidence="3" type="ORF">LKD48_02135</name>
</gene>
<dbReference type="PIRSF" id="PIRSF037258">
    <property type="entry name" value="DUF965_bac"/>
    <property type="match status" value="1"/>
</dbReference>
<comment type="caution">
    <text evidence="3">The sequence shown here is derived from an EMBL/GenBank/DDBJ whole genome shotgun (WGS) entry which is preliminary data.</text>
</comment>
<dbReference type="InterPro" id="IPR009309">
    <property type="entry name" value="IreB"/>
</dbReference>
<dbReference type="HAMAP" id="MF_01507">
    <property type="entry name" value="UPF0297"/>
    <property type="match status" value="1"/>
</dbReference>
<protein>
    <recommendedName>
        <fullName evidence="2">UPF0297 protein LKD48_02135</fullName>
    </recommendedName>
</protein>
<dbReference type="AlphaFoldDB" id="A0AAE3JAP4"/>
<dbReference type="Proteomes" id="UP001198200">
    <property type="component" value="Unassembled WGS sequence"/>
</dbReference>
<evidence type="ECO:0000313" key="3">
    <source>
        <dbReference type="EMBL" id="MCC2220450.1"/>
    </source>
</evidence>
<dbReference type="EMBL" id="JAJEQN010000003">
    <property type="protein sequence ID" value="MCC2220450.1"/>
    <property type="molecule type" value="Genomic_DNA"/>
</dbReference>
<accession>A0AAE3JAP4</accession>